<dbReference type="Gene3D" id="1.20.81.30">
    <property type="entry name" value="Type II secretion system (T2SS), domain F"/>
    <property type="match status" value="1"/>
</dbReference>
<proteinExistence type="predicted"/>
<evidence type="ECO:0000256" key="2">
    <source>
        <dbReference type="ARBA" id="ARBA00022475"/>
    </source>
</evidence>
<feature type="transmembrane region" description="Helical" evidence="7">
    <location>
        <begin position="124"/>
        <end position="143"/>
    </location>
</feature>
<feature type="domain" description="Type II secretion system protein GspF" evidence="8">
    <location>
        <begin position="162"/>
        <end position="287"/>
    </location>
</feature>
<feature type="transmembrane region" description="Helical" evidence="7">
    <location>
        <begin position="97"/>
        <end position="118"/>
    </location>
</feature>
<feature type="compositionally biased region" description="Basic residues" evidence="6">
    <location>
        <begin position="39"/>
        <end position="51"/>
    </location>
</feature>
<dbReference type="Proteomes" id="UP001354971">
    <property type="component" value="Unassembled WGS sequence"/>
</dbReference>
<keyword evidence="5 7" id="KW-0472">Membrane</keyword>
<evidence type="ECO:0000256" key="5">
    <source>
        <dbReference type="ARBA" id="ARBA00023136"/>
    </source>
</evidence>
<evidence type="ECO:0000256" key="1">
    <source>
        <dbReference type="ARBA" id="ARBA00004651"/>
    </source>
</evidence>
<dbReference type="InterPro" id="IPR018076">
    <property type="entry name" value="T2SS_GspF_dom"/>
</dbReference>
<dbReference type="Pfam" id="PF00482">
    <property type="entry name" value="T2SSF"/>
    <property type="match status" value="1"/>
</dbReference>
<evidence type="ECO:0000313" key="9">
    <source>
        <dbReference type="EMBL" id="MEE2525508.1"/>
    </source>
</evidence>
<feature type="transmembrane region" description="Helical" evidence="7">
    <location>
        <begin position="270"/>
        <end position="293"/>
    </location>
</feature>
<dbReference type="PANTHER" id="PTHR35007">
    <property type="entry name" value="INTEGRAL MEMBRANE PROTEIN-RELATED"/>
    <property type="match status" value="1"/>
</dbReference>
<dbReference type="PANTHER" id="PTHR35007:SF1">
    <property type="entry name" value="PILUS ASSEMBLY PROTEIN"/>
    <property type="match status" value="1"/>
</dbReference>
<comment type="caution">
    <text evidence="9">The sequence shown here is derived from an EMBL/GenBank/DDBJ whole genome shotgun (WGS) entry which is preliminary data.</text>
</comment>
<evidence type="ECO:0000256" key="3">
    <source>
        <dbReference type="ARBA" id="ARBA00022692"/>
    </source>
</evidence>
<dbReference type="EMBL" id="JAZDRP010000002">
    <property type="protein sequence ID" value="MEE2525508.1"/>
    <property type="molecule type" value="Genomic_DNA"/>
</dbReference>
<dbReference type="InterPro" id="IPR042094">
    <property type="entry name" value="T2SS_GspF_sf"/>
</dbReference>
<feature type="transmembrane region" description="Helical" evidence="7">
    <location>
        <begin position="305"/>
        <end position="325"/>
    </location>
</feature>
<keyword evidence="4 7" id="KW-1133">Transmembrane helix</keyword>
<protein>
    <submittedName>
        <fullName evidence="9">Type II secretion system F family protein</fullName>
    </submittedName>
</protein>
<dbReference type="RefSeq" id="WP_330198170.1">
    <property type="nucleotide sequence ID" value="NZ_JAZDRP010000002.1"/>
</dbReference>
<evidence type="ECO:0000256" key="4">
    <source>
        <dbReference type="ARBA" id="ARBA00022989"/>
    </source>
</evidence>
<organism evidence="9 10">
    <name type="scientific">Hyphobacterium lacteum</name>
    <dbReference type="NCBI Taxonomy" id="3116575"/>
    <lineage>
        <taxon>Bacteria</taxon>
        <taxon>Pseudomonadati</taxon>
        <taxon>Pseudomonadota</taxon>
        <taxon>Alphaproteobacteria</taxon>
        <taxon>Maricaulales</taxon>
        <taxon>Maricaulaceae</taxon>
        <taxon>Hyphobacterium</taxon>
    </lineage>
</organism>
<evidence type="ECO:0000256" key="7">
    <source>
        <dbReference type="SAM" id="Phobius"/>
    </source>
</evidence>
<accession>A0ABU7LNP2</accession>
<gene>
    <name evidence="9" type="ORF">V0U79_03960</name>
</gene>
<comment type="subcellular location">
    <subcellularLocation>
        <location evidence="1">Cell membrane</location>
        <topology evidence="1">Multi-pass membrane protein</topology>
    </subcellularLocation>
</comment>
<keyword evidence="10" id="KW-1185">Reference proteome</keyword>
<sequence>MNGQLPLLFAAVAAFIAVGGVGWVVSGALSDGQKAARRKAVVASSRPRKPRSREADPNQQRRKQVADSLKEIEDKQKSAKKKSLTLKSQIEQAGFNFSVKTFWIASGVMAVTGFAVALLTGQSLLVSAGLSLAAGLGLPRWFLGMRRTGRQKKFTEEFANALDIIVRGIKSGLPLNECIKVIARESPDPVGPEFAKLVEAQAVGVSLEEGTKKMVERMPLPELNFFSTVLTIQAKTGGNLAEALGNLSAVLRARKMMREKIGALSSEAKASAMIIGALPPGVLAIVYVTTPSYMTAMFVEPKGQLMLLGGAIWMGIGILMMRGMINFKH</sequence>
<keyword evidence="2" id="KW-1003">Cell membrane</keyword>
<reference evidence="9 10" key="1">
    <citation type="submission" date="2024-01" db="EMBL/GenBank/DDBJ databases">
        <title>Hyphobacterium bacterium isolated from marine sediment.</title>
        <authorList>
            <person name="Zhao S."/>
        </authorList>
    </citation>
    <scope>NUCLEOTIDE SEQUENCE [LARGE SCALE GENOMIC DNA]</scope>
    <source>
        <strain evidence="10">HN65</strain>
    </source>
</reference>
<feature type="region of interest" description="Disordered" evidence="6">
    <location>
        <begin position="39"/>
        <end position="64"/>
    </location>
</feature>
<keyword evidence="3 7" id="KW-0812">Transmembrane</keyword>
<name>A0ABU7LNP2_9PROT</name>
<evidence type="ECO:0000259" key="8">
    <source>
        <dbReference type="Pfam" id="PF00482"/>
    </source>
</evidence>
<evidence type="ECO:0000313" key="10">
    <source>
        <dbReference type="Proteomes" id="UP001354971"/>
    </source>
</evidence>
<feature type="transmembrane region" description="Helical" evidence="7">
    <location>
        <begin position="6"/>
        <end position="29"/>
    </location>
</feature>
<evidence type="ECO:0000256" key="6">
    <source>
        <dbReference type="SAM" id="MobiDB-lite"/>
    </source>
</evidence>